<evidence type="ECO:0000313" key="1">
    <source>
        <dbReference type="EMBL" id="PTM95367.1"/>
    </source>
</evidence>
<comment type="caution">
    <text evidence="1">The sequence shown here is derived from an EMBL/GenBank/DDBJ whole genome shotgun (WGS) entry which is preliminary data.</text>
</comment>
<dbReference type="AlphaFoldDB" id="A0A2T5B8U8"/>
<dbReference type="Proteomes" id="UP000241247">
    <property type="component" value="Unassembled WGS sequence"/>
</dbReference>
<evidence type="ECO:0008006" key="3">
    <source>
        <dbReference type="Google" id="ProtNLM"/>
    </source>
</evidence>
<dbReference type="OrthoDB" id="880456at2"/>
<proteinExistence type="predicted"/>
<organism evidence="1 2">
    <name type="scientific">Mycoplana dimorpha</name>
    <dbReference type="NCBI Taxonomy" id="28320"/>
    <lineage>
        <taxon>Bacteria</taxon>
        <taxon>Pseudomonadati</taxon>
        <taxon>Pseudomonadota</taxon>
        <taxon>Alphaproteobacteria</taxon>
        <taxon>Hyphomicrobiales</taxon>
        <taxon>Rhizobiaceae</taxon>
        <taxon>Mycoplana</taxon>
    </lineage>
</organism>
<dbReference type="InterPro" id="IPR023393">
    <property type="entry name" value="START-like_dom_sf"/>
</dbReference>
<sequence>MNTMPARIIHCTIARDWREVYAFASKPENMPKWASGLALGLTQDGDDWIADGGPVGNVRVRFAPQNAFGVIDHTVAMPDGLVVHNALRVVPNGDGAEVMFTLLRLPGMDDAAFEADAAHVSRDLEALKELMEREGDSR</sequence>
<dbReference type="EMBL" id="PZZZ01000004">
    <property type="protein sequence ID" value="PTM95367.1"/>
    <property type="molecule type" value="Genomic_DNA"/>
</dbReference>
<evidence type="ECO:0000313" key="2">
    <source>
        <dbReference type="Proteomes" id="UP000241247"/>
    </source>
</evidence>
<dbReference type="Gene3D" id="3.30.530.20">
    <property type="match status" value="1"/>
</dbReference>
<dbReference type="SUPFAM" id="SSF55961">
    <property type="entry name" value="Bet v1-like"/>
    <property type="match status" value="1"/>
</dbReference>
<accession>A0A2T5B8U8</accession>
<gene>
    <name evidence="1" type="ORF">C7449_104446</name>
</gene>
<keyword evidence="2" id="KW-1185">Reference proteome</keyword>
<reference evidence="1 2" key="1">
    <citation type="submission" date="2018-04" db="EMBL/GenBank/DDBJ databases">
        <title>Genomic Encyclopedia of Type Strains, Phase IV (KMG-IV): sequencing the most valuable type-strain genomes for metagenomic binning, comparative biology and taxonomic classification.</title>
        <authorList>
            <person name="Goeker M."/>
        </authorList>
    </citation>
    <scope>NUCLEOTIDE SEQUENCE [LARGE SCALE GENOMIC DNA]</scope>
    <source>
        <strain evidence="1 2">DSM 7138</strain>
    </source>
</reference>
<name>A0A2T5B8U8_MYCDI</name>
<protein>
    <recommendedName>
        <fullName evidence="3">Polyketide cyclase/dehydrase/lipid transport protein</fullName>
    </recommendedName>
</protein>
<dbReference type="RefSeq" id="WP_108003071.1">
    <property type="nucleotide sequence ID" value="NZ_JBHEEX010000007.1"/>
</dbReference>